<gene>
    <name evidence="8 11" type="primary">fmt</name>
    <name evidence="11" type="ORF">HMPREF0877_0938</name>
</gene>
<dbReference type="CDD" id="cd08646">
    <property type="entry name" value="FMT_core_Met-tRNA-FMT_N"/>
    <property type="match status" value="1"/>
</dbReference>
<accession>C5RAE3</accession>
<evidence type="ECO:0000256" key="4">
    <source>
        <dbReference type="ARBA" id="ARBA00016014"/>
    </source>
</evidence>
<keyword evidence="5 8" id="KW-0808">Transferase</keyword>
<comment type="similarity">
    <text evidence="2 8">Belongs to the Fmt family.</text>
</comment>
<dbReference type="PROSITE" id="PS00373">
    <property type="entry name" value="GART"/>
    <property type="match status" value="1"/>
</dbReference>
<dbReference type="InterPro" id="IPR041711">
    <property type="entry name" value="Met-tRNA-FMT_N"/>
</dbReference>
<evidence type="ECO:0000256" key="6">
    <source>
        <dbReference type="ARBA" id="ARBA00022917"/>
    </source>
</evidence>
<dbReference type="InterPro" id="IPR037022">
    <property type="entry name" value="Formyl_trans_C_sf"/>
</dbReference>
<dbReference type="AlphaFoldDB" id="C5RAE3"/>
<dbReference type="InterPro" id="IPR005793">
    <property type="entry name" value="Formyl_trans_C"/>
</dbReference>
<dbReference type="EMBL" id="ACKU01000013">
    <property type="protein sequence ID" value="EER74786.1"/>
    <property type="molecule type" value="Genomic_DNA"/>
</dbReference>
<comment type="caution">
    <text evidence="11">The sequence shown here is derived from an EMBL/GenBank/DDBJ whole genome shotgun (WGS) entry which is preliminary data.</text>
</comment>
<dbReference type="Pfam" id="PF02911">
    <property type="entry name" value="Formyl_trans_C"/>
    <property type="match status" value="1"/>
</dbReference>
<organism evidence="11 12">
    <name type="scientific">Weissella paramesenteroides ATCC 33313</name>
    <dbReference type="NCBI Taxonomy" id="585506"/>
    <lineage>
        <taxon>Bacteria</taxon>
        <taxon>Bacillati</taxon>
        <taxon>Bacillota</taxon>
        <taxon>Bacilli</taxon>
        <taxon>Lactobacillales</taxon>
        <taxon>Lactobacillaceae</taxon>
        <taxon>Weissella</taxon>
    </lineage>
</organism>
<evidence type="ECO:0000256" key="1">
    <source>
        <dbReference type="ARBA" id="ARBA00002606"/>
    </source>
</evidence>
<protein>
    <recommendedName>
        <fullName evidence="4 8">Methionyl-tRNA formyltransferase</fullName>
        <ecNumber evidence="3 8">2.1.2.9</ecNumber>
    </recommendedName>
</protein>
<dbReference type="Proteomes" id="UP000004528">
    <property type="component" value="Unassembled WGS sequence"/>
</dbReference>
<dbReference type="STRING" id="585506.HMPREF0877_0938"/>
<evidence type="ECO:0000256" key="5">
    <source>
        <dbReference type="ARBA" id="ARBA00022679"/>
    </source>
</evidence>
<proteinExistence type="inferred from homology"/>
<dbReference type="NCBIfam" id="TIGR00460">
    <property type="entry name" value="fmt"/>
    <property type="match status" value="1"/>
</dbReference>
<feature type="domain" description="Formyl transferase C-terminal" evidence="10">
    <location>
        <begin position="220"/>
        <end position="318"/>
    </location>
</feature>
<keyword evidence="6 8" id="KW-0648">Protein biosynthesis</keyword>
<dbReference type="InterPro" id="IPR005794">
    <property type="entry name" value="Fmt"/>
</dbReference>
<feature type="binding site" evidence="8">
    <location>
        <begin position="126"/>
        <end position="129"/>
    </location>
    <ligand>
        <name>(6S)-5,6,7,8-tetrahydrofolate</name>
        <dbReference type="ChEBI" id="CHEBI:57453"/>
    </ligand>
</feature>
<dbReference type="FunFam" id="3.40.50.170:FF:000004">
    <property type="entry name" value="Methionyl-tRNA formyltransferase"/>
    <property type="match status" value="1"/>
</dbReference>
<evidence type="ECO:0000256" key="2">
    <source>
        <dbReference type="ARBA" id="ARBA00010699"/>
    </source>
</evidence>
<feature type="domain" description="Formyl transferase N-terminal" evidence="9">
    <location>
        <begin position="19"/>
        <end position="195"/>
    </location>
</feature>
<comment type="catalytic activity">
    <reaction evidence="7 8">
        <text>L-methionyl-tRNA(fMet) + (6R)-10-formyltetrahydrofolate = N-formyl-L-methionyl-tRNA(fMet) + (6S)-5,6,7,8-tetrahydrofolate + H(+)</text>
        <dbReference type="Rhea" id="RHEA:24380"/>
        <dbReference type="Rhea" id="RHEA-COMP:9952"/>
        <dbReference type="Rhea" id="RHEA-COMP:9953"/>
        <dbReference type="ChEBI" id="CHEBI:15378"/>
        <dbReference type="ChEBI" id="CHEBI:57453"/>
        <dbReference type="ChEBI" id="CHEBI:78530"/>
        <dbReference type="ChEBI" id="CHEBI:78844"/>
        <dbReference type="ChEBI" id="CHEBI:195366"/>
        <dbReference type="EC" id="2.1.2.9"/>
    </reaction>
</comment>
<dbReference type="HAMAP" id="MF_00182">
    <property type="entry name" value="Formyl_trans"/>
    <property type="match status" value="1"/>
</dbReference>
<dbReference type="GO" id="GO:0005829">
    <property type="term" value="C:cytosol"/>
    <property type="evidence" value="ECO:0007669"/>
    <property type="project" value="TreeGrafter"/>
</dbReference>
<reference evidence="11 12" key="1">
    <citation type="submission" date="2009-04" db="EMBL/GenBank/DDBJ databases">
        <authorList>
            <person name="Qin X."/>
            <person name="Bachman B."/>
            <person name="Battles P."/>
            <person name="Bell A."/>
            <person name="Bess C."/>
            <person name="Bickham C."/>
            <person name="Chaboub L."/>
            <person name="Chen D."/>
            <person name="Coyle M."/>
            <person name="Deiros D.R."/>
            <person name="Dinh H."/>
            <person name="Forbes L."/>
            <person name="Fowler G."/>
            <person name="Francisco L."/>
            <person name="Fu Q."/>
            <person name="Gubbala S."/>
            <person name="Hale W."/>
            <person name="Han Y."/>
            <person name="Hemphill L."/>
            <person name="Highlander S.K."/>
            <person name="Hirani K."/>
            <person name="Hogues M."/>
            <person name="Jackson L."/>
            <person name="Jakkamsetti A."/>
            <person name="Javaid M."/>
            <person name="Jiang H."/>
            <person name="Korchina V."/>
            <person name="Kovar C."/>
            <person name="Lara F."/>
            <person name="Lee S."/>
            <person name="Mata R."/>
            <person name="Mathew T."/>
            <person name="Moen C."/>
            <person name="Morales K."/>
            <person name="Munidasa M."/>
            <person name="Nazareth L."/>
            <person name="Ngo R."/>
            <person name="Nguyen L."/>
            <person name="Okwuonu G."/>
            <person name="Ongeri F."/>
            <person name="Patil S."/>
            <person name="Petrosino J."/>
            <person name="Pham C."/>
            <person name="Pham P."/>
            <person name="Pu L.-L."/>
            <person name="Puazo M."/>
            <person name="Raj R."/>
            <person name="Reid J."/>
            <person name="Rouhana J."/>
            <person name="Saada N."/>
            <person name="Shang Y."/>
            <person name="Simmons D."/>
            <person name="Thornton R."/>
            <person name="Warren J."/>
            <person name="Weissenberger G."/>
            <person name="Zhang J."/>
            <person name="Zhang L."/>
            <person name="Zhou C."/>
            <person name="Zhu D."/>
            <person name="Muzny D."/>
            <person name="Worley K."/>
            <person name="Gibbs R."/>
        </authorList>
    </citation>
    <scope>NUCLEOTIDE SEQUENCE [LARGE SCALE GENOMIC DNA]</scope>
    <source>
        <strain evidence="11 12">ATCC 33313</strain>
    </source>
</reference>
<dbReference type="InterPro" id="IPR044135">
    <property type="entry name" value="Met-tRNA-FMT_C"/>
</dbReference>
<dbReference type="InterPro" id="IPR001555">
    <property type="entry name" value="GART_AS"/>
</dbReference>
<evidence type="ECO:0000259" key="9">
    <source>
        <dbReference type="Pfam" id="PF00551"/>
    </source>
</evidence>
<dbReference type="InterPro" id="IPR011034">
    <property type="entry name" value="Formyl_transferase-like_C_sf"/>
</dbReference>
<evidence type="ECO:0000256" key="3">
    <source>
        <dbReference type="ARBA" id="ARBA00012261"/>
    </source>
</evidence>
<evidence type="ECO:0000259" key="10">
    <source>
        <dbReference type="Pfam" id="PF02911"/>
    </source>
</evidence>
<name>C5RAE3_WEIPA</name>
<evidence type="ECO:0000313" key="11">
    <source>
        <dbReference type="EMBL" id="EER74786.1"/>
    </source>
</evidence>
<dbReference type="InterPro" id="IPR002376">
    <property type="entry name" value="Formyl_transf_N"/>
</dbReference>
<dbReference type="SUPFAM" id="SSF53328">
    <property type="entry name" value="Formyltransferase"/>
    <property type="match status" value="1"/>
</dbReference>
<evidence type="ECO:0000313" key="12">
    <source>
        <dbReference type="Proteomes" id="UP000004528"/>
    </source>
</evidence>
<dbReference type="Pfam" id="PF00551">
    <property type="entry name" value="Formyl_trans_N"/>
    <property type="match status" value="1"/>
</dbReference>
<dbReference type="eggNOG" id="COG0223">
    <property type="taxonomic scope" value="Bacteria"/>
</dbReference>
<dbReference type="CDD" id="cd08704">
    <property type="entry name" value="Met_tRNA_FMT_C"/>
    <property type="match status" value="1"/>
</dbReference>
<dbReference type="Gene3D" id="3.10.25.10">
    <property type="entry name" value="Formyl transferase, C-terminal domain"/>
    <property type="match status" value="1"/>
</dbReference>
<dbReference type="PANTHER" id="PTHR11138:SF5">
    <property type="entry name" value="METHIONYL-TRNA FORMYLTRANSFERASE, MITOCHONDRIAL"/>
    <property type="match status" value="1"/>
</dbReference>
<sequence length="331" mass="36133">MKRCYHTYDKGVKKAMTSIVFMGTPDFSAPILQSLIDNPAYDVVAVLTQPDRPVGRKHTLKPTPVKEVAVKANIPVLQPNKLSGSDEMKQIISLAPDFIITAAYGQFLPTKLLAAAKMGAINVHASLLPKYRGGAPIHYAVLNGDEKTGVTIMYMVKEMDAGDIIAQKELPILSEDNTGTLFDKLSLLGRDLLLSTLPKLISGDITPIPQNIDQVSFSPNIQPNEEVLDFTQPAQVVHNHVRGLFPFPIAHTTIKGTRTKIQKTHLVDEKTDALPGTVVKKGKHELWLATGDGQVIAIDELQPAGKPKMTITDYLNGHANFAEGDQVITYD</sequence>
<dbReference type="SUPFAM" id="SSF50486">
    <property type="entry name" value="FMT C-terminal domain-like"/>
    <property type="match status" value="1"/>
</dbReference>
<keyword evidence="12" id="KW-1185">Reference proteome</keyword>
<comment type="function">
    <text evidence="1 8">Attaches a formyl group to the free amino group of methionyl-tRNA(fMet). The formyl group appears to play a dual role in the initiator identity of N-formylmethionyl-tRNA by promoting its recognition by IF2 and preventing the misappropriation of this tRNA by the elongation apparatus.</text>
</comment>
<dbReference type="EC" id="2.1.2.9" evidence="3 8"/>
<evidence type="ECO:0000256" key="8">
    <source>
        <dbReference type="HAMAP-Rule" id="MF_00182"/>
    </source>
</evidence>
<evidence type="ECO:0000256" key="7">
    <source>
        <dbReference type="ARBA" id="ARBA00048558"/>
    </source>
</evidence>
<dbReference type="HOGENOM" id="CLU_033347_1_1_9"/>
<dbReference type="GO" id="GO:0004479">
    <property type="term" value="F:methionyl-tRNA formyltransferase activity"/>
    <property type="evidence" value="ECO:0007669"/>
    <property type="project" value="UniProtKB-UniRule"/>
</dbReference>
<dbReference type="InterPro" id="IPR036477">
    <property type="entry name" value="Formyl_transf_N_sf"/>
</dbReference>
<dbReference type="PANTHER" id="PTHR11138">
    <property type="entry name" value="METHIONYL-TRNA FORMYLTRANSFERASE"/>
    <property type="match status" value="1"/>
</dbReference>
<dbReference type="Gene3D" id="3.40.50.170">
    <property type="entry name" value="Formyl transferase, N-terminal domain"/>
    <property type="match status" value="1"/>
</dbReference>